<dbReference type="SUPFAM" id="SSF55658">
    <property type="entry name" value="L9 N-domain-like"/>
    <property type="match status" value="1"/>
</dbReference>
<evidence type="ECO:0000313" key="3">
    <source>
        <dbReference type="EMBL" id="CAC5385136.1"/>
    </source>
</evidence>
<reference evidence="3 4" key="1">
    <citation type="submission" date="2020-06" db="EMBL/GenBank/DDBJ databases">
        <authorList>
            <person name="Li R."/>
            <person name="Bekaert M."/>
        </authorList>
    </citation>
    <scope>NUCLEOTIDE SEQUENCE [LARGE SCALE GENOMIC DNA]</scope>
    <source>
        <strain evidence="4">wild</strain>
    </source>
</reference>
<keyword evidence="4" id="KW-1185">Reference proteome</keyword>
<dbReference type="InterPro" id="IPR037056">
    <property type="entry name" value="RNase_H1_N_sf"/>
</dbReference>
<dbReference type="InterPro" id="IPR011320">
    <property type="entry name" value="RNase_H1_N"/>
</dbReference>
<protein>
    <recommendedName>
        <fullName evidence="2">Ribonuclease H1 N-terminal domain-containing protein</fullName>
    </recommendedName>
</protein>
<sequence length="280" mass="32039">MSTKKFYSVARGVRIGIFTKWSRCEQSVHRFKHTVFKGFTSMDQAVNFLLAGSKFSSCNQIPVFDETDNPKTPEHVGHKCNGVHCTKDSIDDLEGDDSDNNCVLHEQLSYNEEETNPKTLMIDEQNEQTNSQIEDHKCERGKQLNELSKKQDKIDSKCESDRPYFGSKIENIVKNQHQNIDQKISNLSKENATLKAKLENEKILCLLTRKIDNITQTQNSLTDALDKISDKTKEMTDTLKNTCEAMLIYAKSNETKRAMKITITCHTRITQEALEKHQAD</sequence>
<dbReference type="InterPro" id="IPR009027">
    <property type="entry name" value="Ribosomal_bL9/RNase_H1_N"/>
</dbReference>
<accession>A0A6J8BNE6</accession>
<feature type="domain" description="Ribonuclease H1 N-terminal" evidence="2">
    <location>
        <begin position="5"/>
        <end position="48"/>
    </location>
</feature>
<gene>
    <name evidence="3" type="ORF">MCOR_20711</name>
</gene>
<dbReference type="EMBL" id="CACVKT020003688">
    <property type="protein sequence ID" value="CAC5385136.1"/>
    <property type="molecule type" value="Genomic_DNA"/>
</dbReference>
<feature type="coiled-coil region" evidence="1">
    <location>
        <begin position="177"/>
        <end position="204"/>
    </location>
</feature>
<evidence type="ECO:0000259" key="2">
    <source>
        <dbReference type="Pfam" id="PF01693"/>
    </source>
</evidence>
<organism evidence="3 4">
    <name type="scientific">Mytilus coruscus</name>
    <name type="common">Sea mussel</name>
    <dbReference type="NCBI Taxonomy" id="42192"/>
    <lineage>
        <taxon>Eukaryota</taxon>
        <taxon>Metazoa</taxon>
        <taxon>Spiralia</taxon>
        <taxon>Lophotrochozoa</taxon>
        <taxon>Mollusca</taxon>
        <taxon>Bivalvia</taxon>
        <taxon>Autobranchia</taxon>
        <taxon>Pteriomorphia</taxon>
        <taxon>Mytilida</taxon>
        <taxon>Mytiloidea</taxon>
        <taxon>Mytilidae</taxon>
        <taxon>Mytilinae</taxon>
        <taxon>Mytilus</taxon>
    </lineage>
</organism>
<dbReference type="OrthoDB" id="407198at2759"/>
<dbReference type="Proteomes" id="UP000507470">
    <property type="component" value="Unassembled WGS sequence"/>
</dbReference>
<evidence type="ECO:0000256" key="1">
    <source>
        <dbReference type="SAM" id="Coils"/>
    </source>
</evidence>
<dbReference type="Gene3D" id="3.40.970.10">
    <property type="entry name" value="Ribonuclease H1, N-terminal domain"/>
    <property type="match status" value="1"/>
</dbReference>
<proteinExistence type="predicted"/>
<dbReference type="Pfam" id="PF01693">
    <property type="entry name" value="Cauli_VI"/>
    <property type="match status" value="1"/>
</dbReference>
<keyword evidence="1" id="KW-0175">Coiled coil</keyword>
<dbReference type="AlphaFoldDB" id="A0A6J8BNE6"/>
<evidence type="ECO:0000313" key="4">
    <source>
        <dbReference type="Proteomes" id="UP000507470"/>
    </source>
</evidence>
<name>A0A6J8BNE6_MYTCO</name>